<evidence type="ECO:0000313" key="1">
    <source>
        <dbReference type="EMBL" id="CAD5214478.1"/>
    </source>
</evidence>
<protein>
    <submittedName>
        <fullName evidence="1">Uncharacterized protein</fullName>
    </submittedName>
</protein>
<reference evidence="1" key="1">
    <citation type="submission" date="2020-09" db="EMBL/GenBank/DDBJ databases">
        <authorList>
            <person name="Kikuchi T."/>
        </authorList>
    </citation>
    <scope>NUCLEOTIDE SEQUENCE</scope>
    <source>
        <strain evidence="1">SH1</strain>
    </source>
</reference>
<name>A0A811KF74_9BILA</name>
<accession>A0A811KF74</accession>
<proteinExistence type="predicted"/>
<dbReference type="Proteomes" id="UP000783686">
    <property type="component" value="Unassembled WGS sequence"/>
</dbReference>
<sequence>MLLKSWIEQYCTFFLFLARTLEFATTDVSLIKPITWIIVVEKRDEIGVLSAYQVRQLISQVDQQLHCISIGFRRLEIKLGDSLATTFSHLIPFTA</sequence>
<dbReference type="EMBL" id="CAJFCW020000003">
    <property type="protein sequence ID" value="CAG9102805.1"/>
    <property type="molecule type" value="Genomic_DNA"/>
</dbReference>
<dbReference type="AlphaFoldDB" id="A0A811KF74"/>
<organism evidence="1 2">
    <name type="scientific">Bursaphelenchus okinawaensis</name>
    <dbReference type="NCBI Taxonomy" id="465554"/>
    <lineage>
        <taxon>Eukaryota</taxon>
        <taxon>Metazoa</taxon>
        <taxon>Ecdysozoa</taxon>
        <taxon>Nematoda</taxon>
        <taxon>Chromadorea</taxon>
        <taxon>Rhabditida</taxon>
        <taxon>Tylenchina</taxon>
        <taxon>Tylenchomorpha</taxon>
        <taxon>Aphelenchoidea</taxon>
        <taxon>Aphelenchoididae</taxon>
        <taxon>Bursaphelenchus</taxon>
    </lineage>
</organism>
<dbReference type="EMBL" id="CAJFDH010000003">
    <property type="protein sequence ID" value="CAD5214478.1"/>
    <property type="molecule type" value="Genomic_DNA"/>
</dbReference>
<dbReference type="Proteomes" id="UP000614601">
    <property type="component" value="Unassembled WGS sequence"/>
</dbReference>
<evidence type="ECO:0000313" key="2">
    <source>
        <dbReference type="Proteomes" id="UP000614601"/>
    </source>
</evidence>
<keyword evidence="2" id="KW-1185">Reference proteome</keyword>
<comment type="caution">
    <text evidence="1">The sequence shown here is derived from an EMBL/GenBank/DDBJ whole genome shotgun (WGS) entry which is preliminary data.</text>
</comment>
<gene>
    <name evidence="1" type="ORF">BOKJ2_LOCUS5613</name>
</gene>